<evidence type="ECO:0000313" key="1">
    <source>
        <dbReference type="EMBL" id="SFL55961.1"/>
    </source>
</evidence>
<accession>A0A1I4IQ46</accession>
<name>A0A1I4IQ46_9FIRM</name>
<proteinExistence type="predicted"/>
<evidence type="ECO:0000313" key="2">
    <source>
        <dbReference type="Proteomes" id="UP000199520"/>
    </source>
</evidence>
<dbReference type="EMBL" id="FOTS01000009">
    <property type="protein sequence ID" value="SFL55961.1"/>
    <property type="molecule type" value="Genomic_DNA"/>
</dbReference>
<organism evidence="1 2">
    <name type="scientific">Pelosinus propionicus DSM 13327</name>
    <dbReference type="NCBI Taxonomy" id="1123291"/>
    <lineage>
        <taxon>Bacteria</taxon>
        <taxon>Bacillati</taxon>
        <taxon>Bacillota</taxon>
        <taxon>Negativicutes</taxon>
        <taxon>Selenomonadales</taxon>
        <taxon>Sporomusaceae</taxon>
        <taxon>Pelosinus</taxon>
    </lineage>
</organism>
<dbReference type="AlphaFoldDB" id="A0A1I4IQ46"/>
<dbReference type="RefSeq" id="WP_090934013.1">
    <property type="nucleotide sequence ID" value="NZ_FOTS01000009.1"/>
</dbReference>
<protein>
    <submittedName>
        <fullName evidence="1">Uncharacterized protein</fullName>
    </submittedName>
</protein>
<sequence length="377" mass="44901">MRISEIFKLEVSQIQLDFVDIDTDVDYPLYLDPYLISKRNDPWSIEVDRTIKSFFSRVRGHIIDKEYDKAKDLFEFMSESKENCFGVSKRGTKNGKGIGKYNASDIVEEIIKSRAIENETVKNIEDIIVFVDNVDKDKLSDMVTNIIRRHLIDYTKSQCDIWDIPMKHEETLPYWNASIDDWDSSIEDLLFYEGRELLLVPKSIVTYISEYNARKYDWDFVINRERDEHLRRMSSLVKFKKYKSGKEIARLPKKDVFEYINDKIKKDEFVNKKDYLRQYTQKHPELFEKFRESTSNKVKSLTNQDFMEYTGNIDIGRLIDDLIDNLKRIPYGIKNASQYHKFVKCILEMLFYPFLTNPTIEEKLHQGRKRVDIVMNN</sequence>
<dbReference type="OrthoDB" id="6691177at2"/>
<reference evidence="2" key="1">
    <citation type="submission" date="2016-10" db="EMBL/GenBank/DDBJ databases">
        <authorList>
            <person name="Varghese N."/>
            <person name="Submissions S."/>
        </authorList>
    </citation>
    <scope>NUCLEOTIDE SEQUENCE [LARGE SCALE GENOMIC DNA]</scope>
    <source>
        <strain evidence="2">DSM 13327</strain>
    </source>
</reference>
<dbReference type="STRING" id="1123291.SAMN04490355_10092"/>
<keyword evidence="2" id="KW-1185">Reference proteome</keyword>
<gene>
    <name evidence="1" type="ORF">SAMN04490355_10092</name>
</gene>
<dbReference type="Proteomes" id="UP000199520">
    <property type="component" value="Unassembled WGS sequence"/>
</dbReference>